<protein>
    <submittedName>
        <fullName evidence="1">Uncharacterized protein</fullName>
    </submittedName>
</protein>
<reference evidence="1 2" key="1">
    <citation type="submission" date="2023-09" db="EMBL/GenBank/DDBJ databases">
        <title>Multi-omics analysis of a traditional fermented food reveals byproduct-associated fungal strains for waste-to-food upcycling.</title>
        <authorList>
            <consortium name="Lawrence Berkeley National Laboratory"/>
            <person name="Rekdal V.M."/>
            <person name="Villalobos-Escobedo J.M."/>
            <person name="Rodriguez-Valeron N."/>
            <person name="Garcia M.O."/>
            <person name="Vasquez D.P."/>
            <person name="Damayanti I."/>
            <person name="Sorensen P.M."/>
            <person name="Baidoo E.E."/>
            <person name="De Carvalho A.C."/>
            <person name="Riley R."/>
            <person name="Lipzen A."/>
            <person name="He G."/>
            <person name="Yan M."/>
            <person name="Haridas S."/>
            <person name="Daum C."/>
            <person name="Yoshinaga Y."/>
            <person name="Ng V."/>
            <person name="Grigoriev I.V."/>
            <person name="Munk R."/>
            <person name="Nuraida L."/>
            <person name="Wijaya C.H."/>
            <person name="Morales P.-C."/>
            <person name="Keasling J.D."/>
        </authorList>
    </citation>
    <scope>NUCLEOTIDE SEQUENCE [LARGE SCALE GENOMIC DNA]</scope>
    <source>
        <strain evidence="1 2">FGSC 2613</strain>
    </source>
</reference>
<comment type="caution">
    <text evidence="1">The sequence shown here is derived from an EMBL/GenBank/DDBJ whole genome shotgun (WGS) entry which is preliminary data.</text>
</comment>
<evidence type="ECO:0000313" key="2">
    <source>
        <dbReference type="Proteomes" id="UP001451303"/>
    </source>
</evidence>
<dbReference type="Proteomes" id="UP001451303">
    <property type="component" value="Unassembled WGS sequence"/>
</dbReference>
<keyword evidence="2" id="KW-1185">Reference proteome</keyword>
<evidence type="ECO:0000313" key="1">
    <source>
        <dbReference type="EMBL" id="KAL0465904.1"/>
    </source>
</evidence>
<feature type="non-terminal residue" evidence="1">
    <location>
        <position position="1"/>
    </location>
</feature>
<organism evidence="1 2">
    <name type="scientific">Neurospora intermedia</name>
    <dbReference type="NCBI Taxonomy" id="5142"/>
    <lineage>
        <taxon>Eukaryota</taxon>
        <taxon>Fungi</taxon>
        <taxon>Dikarya</taxon>
        <taxon>Ascomycota</taxon>
        <taxon>Pezizomycotina</taxon>
        <taxon>Sordariomycetes</taxon>
        <taxon>Sordariomycetidae</taxon>
        <taxon>Sordariales</taxon>
        <taxon>Sordariaceae</taxon>
        <taxon>Neurospora</taxon>
    </lineage>
</organism>
<dbReference type="EMBL" id="JAVLET010000014">
    <property type="protein sequence ID" value="KAL0465904.1"/>
    <property type="molecule type" value="Genomic_DNA"/>
</dbReference>
<proteinExistence type="predicted"/>
<name>A0ABR3CZQ4_NEUIN</name>
<gene>
    <name evidence="1" type="ORF">QR685DRAFT_451740</name>
</gene>
<sequence length="62" mass="7442">LDKVIYNISKKDFIVRLLHMAVSRIRTIKGIIFNESFKINILRGKYTKIYIYRVIDIVKRTL</sequence>
<accession>A0ABR3CZQ4</accession>